<protein>
    <submittedName>
        <fullName evidence="2">Uncharacterized protein</fullName>
    </submittedName>
</protein>
<organism evidence="2 3">
    <name type="scientific">Candidatus Stercoripulliclostridium pullicola</name>
    <dbReference type="NCBI Taxonomy" id="2840953"/>
    <lineage>
        <taxon>Bacteria</taxon>
        <taxon>Bacillati</taxon>
        <taxon>Bacillota</taxon>
        <taxon>Clostridia</taxon>
        <taxon>Eubacteriales</taxon>
        <taxon>Candidatus Stercoripulliclostridium</taxon>
    </lineage>
</organism>
<dbReference type="AlphaFoldDB" id="A0A940ICH7"/>
<feature type="signal peptide" evidence="1">
    <location>
        <begin position="1"/>
        <end position="19"/>
    </location>
</feature>
<feature type="chain" id="PRO_5039658640" evidence="1">
    <location>
        <begin position="20"/>
        <end position="166"/>
    </location>
</feature>
<sequence>MVLALFAAVCACIFFYAGAGDARFDREAEAAGTLDGDGSPQNPYLIADAEDLAIMADLVNNDSDNTYRVSHYSLTASINLDELATSELKFAPIGTSTKPFTGQFNGNGNIIYNLRITENSSVAPLQADQYIGLFGYVGNGGSVSNVGVTGAAYGKNTALIIGGIAG</sequence>
<accession>A0A940ICH7</accession>
<dbReference type="Gene3D" id="2.160.20.110">
    <property type="match status" value="1"/>
</dbReference>
<evidence type="ECO:0000313" key="2">
    <source>
        <dbReference type="EMBL" id="MBO8424074.1"/>
    </source>
</evidence>
<dbReference type="Proteomes" id="UP000727857">
    <property type="component" value="Unassembled WGS sequence"/>
</dbReference>
<name>A0A940ICH7_9FIRM</name>
<reference evidence="2" key="2">
    <citation type="journal article" date="2021" name="PeerJ">
        <title>Extensive microbial diversity within the chicken gut microbiome revealed by metagenomics and culture.</title>
        <authorList>
            <person name="Gilroy R."/>
            <person name="Ravi A."/>
            <person name="Getino M."/>
            <person name="Pursley I."/>
            <person name="Horton D.L."/>
            <person name="Alikhan N.F."/>
            <person name="Baker D."/>
            <person name="Gharbi K."/>
            <person name="Hall N."/>
            <person name="Watson M."/>
            <person name="Adriaenssens E.M."/>
            <person name="Foster-Nyarko E."/>
            <person name="Jarju S."/>
            <person name="Secka A."/>
            <person name="Antonio M."/>
            <person name="Oren A."/>
            <person name="Chaudhuri R.R."/>
            <person name="La Ragione R."/>
            <person name="Hildebrand F."/>
            <person name="Pallen M.J."/>
        </authorList>
    </citation>
    <scope>NUCLEOTIDE SEQUENCE</scope>
    <source>
        <strain evidence="2">517</strain>
    </source>
</reference>
<keyword evidence="1" id="KW-0732">Signal</keyword>
<reference evidence="2" key="1">
    <citation type="submission" date="2020-10" db="EMBL/GenBank/DDBJ databases">
        <authorList>
            <person name="Gilroy R."/>
        </authorList>
    </citation>
    <scope>NUCLEOTIDE SEQUENCE</scope>
    <source>
        <strain evidence="2">517</strain>
    </source>
</reference>
<proteinExistence type="predicted"/>
<evidence type="ECO:0000313" key="3">
    <source>
        <dbReference type="Proteomes" id="UP000727857"/>
    </source>
</evidence>
<gene>
    <name evidence="2" type="ORF">IAB16_03570</name>
</gene>
<dbReference type="EMBL" id="JADINF010000086">
    <property type="protein sequence ID" value="MBO8424074.1"/>
    <property type="molecule type" value="Genomic_DNA"/>
</dbReference>
<feature type="non-terminal residue" evidence="2">
    <location>
        <position position="166"/>
    </location>
</feature>
<comment type="caution">
    <text evidence="2">The sequence shown here is derived from an EMBL/GenBank/DDBJ whole genome shotgun (WGS) entry which is preliminary data.</text>
</comment>
<evidence type="ECO:0000256" key="1">
    <source>
        <dbReference type="SAM" id="SignalP"/>
    </source>
</evidence>